<dbReference type="Proteomes" id="UP001183643">
    <property type="component" value="Unassembled WGS sequence"/>
</dbReference>
<accession>A0AAE4CE50</accession>
<feature type="region of interest" description="Disordered" evidence="1">
    <location>
        <begin position="68"/>
        <end position="90"/>
    </location>
</feature>
<proteinExistence type="predicted"/>
<protein>
    <submittedName>
        <fullName evidence="2">Uncharacterized protein</fullName>
    </submittedName>
</protein>
<dbReference type="AlphaFoldDB" id="A0AAE4CE50"/>
<name>A0AAE4CE50_9ACTN</name>
<dbReference type="EMBL" id="JAVDYB010000001">
    <property type="protein sequence ID" value="MDR7278235.1"/>
    <property type="molecule type" value="Genomic_DNA"/>
</dbReference>
<feature type="region of interest" description="Disordered" evidence="1">
    <location>
        <begin position="1"/>
        <end position="34"/>
    </location>
</feature>
<sequence>MFDDNDLPPARELPPGVRGQARQRLGEGIAGRPARPARTGLAIAVTAAAVGVTAVGVPILANGPGPQGVGASPISSGPPIVEPDPDASTAPEPRFNLRDGATADDTKRCAADGWKPAFTASANGVTLITLSSGDKVRFCELTPETVALSAPADKTPTATRITYVSPTGTVAGTVADDEEYLSIKDPAMSEDFGEAAAEIRDGVFIAPNSVTASPKSLTLLSGWNLTPTEVTSLPAPATPHKDRPQPDRAGLTDCAARPDGTPLIDAHAWQPGAPVALTATERVRTARYAGLLAFCLVDDERETARLDVTDGSTPAYPVGRVAEANPYVIVNGAFYHFVPNEQGDLSSDTEFIAGLATDDRVARVVLTGGDQPIDATVTDGMFVLPGVSGPHRYVLTVVAVDGTTLTTVKIGG</sequence>
<gene>
    <name evidence="2" type="ORF">J2S41_005013</name>
</gene>
<evidence type="ECO:0000313" key="3">
    <source>
        <dbReference type="Proteomes" id="UP001183643"/>
    </source>
</evidence>
<reference evidence="2" key="1">
    <citation type="submission" date="2023-07" db="EMBL/GenBank/DDBJ databases">
        <title>Sequencing the genomes of 1000 actinobacteria strains.</title>
        <authorList>
            <person name="Klenk H.-P."/>
        </authorList>
    </citation>
    <scope>NUCLEOTIDE SEQUENCE</scope>
    <source>
        <strain evidence="2">DSM 44707</strain>
    </source>
</reference>
<evidence type="ECO:0000313" key="2">
    <source>
        <dbReference type="EMBL" id="MDR7278235.1"/>
    </source>
</evidence>
<keyword evidence="3" id="KW-1185">Reference proteome</keyword>
<comment type="caution">
    <text evidence="2">The sequence shown here is derived from an EMBL/GenBank/DDBJ whole genome shotgun (WGS) entry which is preliminary data.</text>
</comment>
<dbReference type="RefSeq" id="WP_310371027.1">
    <property type="nucleotide sequence ID" value="NZ_JAVDYB010000001.1"/>
</dbReference>
<organism evidence="2 3">
    <name type="scientific">Catenuloplanes atrovinosus</name>
    <dbReference type="NCBI Taxonomy" id="137266"/>
    <lineage>
        <taxon>Bacteria</taxon>
        <taxon>Bacillati</taxon>
        <taxon>Actinomycetota</taxon>
        <taxon>Actinomycetes</taxon>
        <taxon>Micromonosporales</taxon>
        <taxon>Micromonosporaceae</taxon>
        <taxon>Catenuloplanes</taxon>
    </lineage>
</organism>
<evidence type="ECO:0000256" key="1">
    <source>
        <dbReference type="SAM" id="MobiDB-lite"/>
    </source>
</evidence>